<sequence length="393" mass="45034">MDANKVTTYGDIQLVAPYELKTLTNLKIIKKINDHGTIFFTGIISEEEKASYIEMTDLKKEIEVKKLENNSAVRTLFKGTVTHVEIKAVRDIYYMEVEGISHSYEMDITLKSRSFQKSDMSYEELVKKVMSSHEGADSIDTASKGKKLEKFKIQYNETDWQFLKRMASNFNTAVVADSTSPKPKIWFGIPEGEDKGELNNFHYSIRKDISNYMSFSQNFISYIEETDFIYFKVETNEYFNIGDKLKFKDKQLYVSEVTAFMEDSTLKYDYTLVSEKGLSQKLILNDELKGLSLEGKVVEVKANNVKVNLDVDKDYGNSDYCWFLYSTLYAGGGNGGWYCMPEAQDSVKLYFPSNKEEEAIAINSVRKKDKGGDKIDSPEVKYFRASSGKEAMF</sequence>
<dbReference type="Pfam" id="PF04717">
    <property type="entry name" value="Phage_base_V"/>
    <property type="match status" value="1"/>
</dbReference>
<proteinExistence type="predicted"/>
<dbReference type="Pfam" id="PF05954">
    <property type="entry name" value="Phage_GPD"/>
    <property type="match status" value="1"/>
</dbReference>
<evidence type="ECO:0000259" key="1">
    <source>
        <dbReference type="Pfam" id="PF04717"/>
    </source>
</evidence>
<evidence type="ECO:0000313" key="2">
    <source>
        <dbReference type="EMBL" id="MBV7275318.1"/>
    </source>
</evidence>
<dbReference type="EMBL" id="JAEEGC010000119">
    <property type="protein sequence ID" value="MBV7275318.1"/>
    <property type="molecule type" value="Genomic_DNA"/>
</dbReference>
<organism evidence="2 3">
    <name type="scientific">Clostridium thailandense</name>
    <dbReference type="NCBI Taxonomy" id="2794346"/>
    <lineage>
        <taxon>Bacteria</taxon>
        <taxon>Bacillati</taxon>
        <taxon>Bacillota</taxon>
        <taxon>Clostridia</taxon>
        <taxon>Eubacteriales</taxon>
        <taxon>Clostridiaceae</taxon>
        <taxon>Clostridium</taxon>
    </lineage>
</organism>
<dbReference type="InterPro" id="IPR006531">
    <property type="entry name" value="Gp5/Vgr_OB"/>
</dbReference>
<feature type="non-terminal residue" evidence="2">
    <location>
        <position position="393"/>
    </location>
</feature>
<keyword evidence="3" id="KW-1185">Reference proteome</keyword>
<gene>
    <name evidence="2" type="ORF">I6U48_20675</name>
</gene>
<name>A0A949TZ49_9CLOT</name>
<evidence type="ECO:0000313" key="3">
    <source>
        <dbReference type="Proteomes" id="UP000694308"/>
    </source>
</evidence>
<dbReference type="Proteomes" id="UP000694308">
    <property type="component" value="Unassembled WGS sequence"/>
</dbReference>
<accession>A0A949TZ49</accession>
<comment type="caution">
    <text evidence="2">The sequence shown here is derived from an EMBL/GenBank/DDBJ whole genome shotgun (WGS) entry which is preliminary data.</text>
</comment>
<protein>
    <recommendedName>
        <fullName evidence="1">Gp5/Type VI secretion system Vgr protein OB-fold domain-containing protein</fullName>
    </recommendedName>
</protein>
<dbReference type="AlphaFoldDB" id="A0A949TZ49"/>
<reference evidence="2" key="1">
    <citation type="submission" date="2020-12" db="EMBL/GenBank/DDBJ databases">
        <title>Clostridium thailandense sp. nov., a novel acetogenic bacterium isolated from peat land soil in Thailand.</title>
        <authorList>
            <person name="Chaikitkaew S."/>
            <person name="Birkeland N.K."/>
        </authorList>
    </citation>
    <scope>NUCLEOTIDE SEQUENCE</scope>
    <source>
        <strain evidence="2">PL3</strain>
    </source>
</reference>
<feature type="domain" description="Gp5/Type VI secretion system Vgr protein OB-fold" evidence="1">
    <location>
        <begin position="294"/>
        <end position="362"/>
    </location>
</feature>
<dbReference type="RefSeq" id="WP_218322372.1">
    <property type="nucleotide sequence ID" value="NZ_JAEEGC010000119.1"/>
</dbReference>